<dbReference type="EMBL" id="CAEZTB010000084">
    <property type="protein sequence ID" value="CAB4557516.1"/>
    <property type="molecule type" value="Genomic_DNA"/>
</dbReference>
<feature type="transmembrane region" description="Helical" evidence="5">
    <location>
        <begin position="216"/>
        <end position="238"/>
    </location>
</feature>
<dbReference type="GO" id="GO:0022857">
    <property type="term" value="F:transmembrane transporter activity"/>
    <property type="evidence" value="ECO:0007669"/>
    <property type="project" value="InterPro"/>
</dbReference>
<evidence type="ECO:0000256" key="3">
    <source>
        <dbReference type="ARBA" id="ARBA00022989"/>
    </source>
</evidence>
<feature type="transmembrane region" description="Helical" evidence="5">
    <location>
        <begin position="280"/>
        <end position="297"/>
    </location>
</feature>
<evidence type="ECO:0000256" key="1">
    <source>
        <dbReference type="ARBA" id="ARBA00004141"/>
    </source>
</evidence>
<sequence>MSKPSIVVWSTASATLFFARAFLFSTWVSRGPEVQELLGFNELEFGIFTMLYAVGGLLGIFFANYLVKRYGSRLIAALGFSIGAASLMGIGLSVELGMVLVSSLLLVSIGTPMAVEDFVGNYEGNAADRKSKHSIFPAIHGAYGVGMLGGAAVSGWAIDQGIGLAGHYFVTGLFVAVISIAAGVVLPARHSSSDKSAPTASPKGETKKVWTEKRSLLIAIVGFSFIMAEMSAGTWVPIALTGSGYSGSEAAIMFGIFWIAITAGRLVGGFIVDAIGRSKTILFSALLAASGIAVFIAQDLINLPLLGLILWGLGIAMGFPMSVASMGDQEALAPARINMIITVVYISSITVGPALGTLGEFAGLYVAFGIPLLFMLIAAILSPITKPIDQSGKLV</sequence>
<dbReference type="AlphaFoldDB" id="A0A6J6D2A6"/>
<reference evidence="7" key="1">
    <citation type="submission" date="2020-05" db="EMBL/GenBank/DDBJ databases">
        <authorList>
            <person name="Chiriac C."/>
            <person name="Salcher M."/>
            <person name="Ghai R."/>
            <person name="Kavagutti S V."/>
        </authorList>
    </citation>
    <scope>NUCLEOTIDE SEQUENCE</scope>
</reference>
<feature type="transmembrane region" description="Helical" evidence="5">
    <location>
        <begin position="98"/>
        <end position="115"/>
    </location>
</feature>
<dbReference type="PROSITE" id="PS50850">
    <property type="entry name" value="MFS"/>
    <property type="match status" value="1"/>
</dbReference>
<gene>
    <name evidence="7" type="ORF">UFOPK1581_00562</name>
</gene>
<dbReference type="InterPro" id="IPR036259">
    <property type="entry name" value="MFS_trans_sf"/>
</dbReference>
<organism evidence="7">
    <name type="scientific">freshwater metagenome</name>
    <dbReference type="NCBI Taxonomy" id="449393"/>
    <lineage>
        <taxon>unclassified sequences</taxon>
        <taxon>metagenomes</taxon>
        <taxon>ecological metagenomes</taxon>
    </lineage>
</organism>
<proteinExistence type="predicted"/>
<dbReference type="InterPro" id="IPR051788">
    <property type="entry name" value="MFS_Transporter"/>
</dbReference>
<dbReference type="GO" id="GO:0016020">
    <property type="term" value="C:membrane"/>
    <property type="evidence" value="ECO:0007669"/>
    <property type="project" value="UniProtKB-SubCell"/>
</dbReference>
<feature type="transmembrane region" description="Helical" evidence="5">
    <location>
        <begin position="362"/>
        <end position="384"/>
    </location>
</feature>
<dbReference type="Gene3D" id="1.20.1250.20">
    <property type="entry name" value="MFS general substrate transporter like domains"/>
    <property type="match status" value="2"/>
</dbReference>
<feature type="transmembrane region" description="Helical" evidence="5">
    <location>
        <begin position="45"/>
        <end position="67"/>
    </location>
</feature>
<dbReference type="InterPro" id="IPR011701">
    <property type="entry name" value="MFS"/>
</dbReference>
<feature type="domain" description="Major facilitator superfamily (MFS) profile" evidence="6">
    <location>
        <begin position="6"/>
        <end position="386"/>
    </location>
</feature>
<evidence type="ECO:0000256" key="2">
    <source>
        <dbReference type="ARBA" id="ARBA00022692"/>
    </source>
</evidence>
<keyword evidence="4 5" id="KW-0472">Membrane</keyword>
<dbReference type="PANTHER" id="PTHR23514">
    <property type="entry name" value="BYPASS OF STOP CODON PROTEIN 6"/>
    <property type="match status" value="1"/>
</dbReference>
<dbReference type="SUPFAM" id="SSF103473">
    <property type="entry name" value="MFS general substrate transporter"/>
    <property type="match status" value="1"/>
</dbReference>
<dbReference type="InterPro" id="IPR020846">
    <property type="entry name" value="MFS_dom"/>
</dbReference>
<name>A0A6J6D2A6_9ZZZZ</name>
<evidence type="ECO:0000259" key="6">
    <source>
        <dbReference type="PROSITE" id="PS50850"/>
    </source>
</evidence>
<evidence type="ECO:0000256" key="5">
    <source>
        <dbReference type="SAM" id="Phobius"/>
    </source>
</evidence>
<feature type="transmembrane region" description="Helical" evidence="5">
    <location>
        <begin position="303"/>
        <end position="325"/>
    </location>
</feature>
<feature type="transmembrane region" description="Helical" evidence="5">
    <location>
        <begin position="250"/>
        <end position="268"/>
    </location>
</feature>
<dbReference type="Pfam" id="PF07690">
    <property type="entry name" value="MFS_1"/>
    <property type="match status" value="1"/>
</dbReference>
<accession>A0A6J6D2A6</accession>
<feature type="transmembrane region" description="Helical" evidence="5">
    <location>
        <begin position="164"/>
        <end position="186"/>
    </location>
</feature>
<evidence type="ECO:0000256" key="4">
    <source>
        <dbReference type="ARBA" id="ARBA00023136"/>
    </source>
</evidence>
<keyword evidence="3 5" id="KW-1133">Transmembrane helix</keyword>
<protein>
    <submittedName>
        <fullName evidence="7">Unannotated protein</fullName>
    </submittedName>
</protein>
<comment type="subcellular location">
    <subcellularLocation>
        <location evidence="1">Membrane</location>
        <topology evidence="1">Multi-pass membrane protein</topology>
    </subcellularLocation>
</comment>
<feature type="transmembrane region" description="Helical" evidence="5">
    <location>
        <begin position="337"/>
        <end position="356"/>
    </location>
</feature>
<dbReference type="PANTHER" id="PTHR23514:SF13">
    <property type="entry name" value="INNER MEMBRANE PROTEIN YBJJ"/>
    <property type="match status" value="1"/>
</dbReference>
<keyword evidence="2 5" id="KW-0812">Transmembrane</keyword>
<evidence type="ECO:0000313" key="7">
    <source>
        <dbReference type="EMBL" id="CAB4557516.1"/>
    </source>
</evidence>
<feature type="transmembrane region" description="Helical" evidence="5">
    <location>
        <begin position="74"/>
        <end position="92"/>
    </location>
</feature>
<feature type="transmembrane region" description="Helical" evidence="5">
    <location>
        <begin position="135"/>
        <end position="158"/>
    </location>
</feature>